<evidence type="ECO:0000256" key="5">
    <source>
        <dbReference type="ARBA" id="ARBA00023136"/>
    </source>
</evidence>
<organism evidence="7 8">
    <name type="scientific">Gnathostoma spinigerum</name>
    <dbReference type="NCBI Taxonomy" id="75299"/>
    <lineage>
        <taxon>Eukaryota</taxon>
        <taxon>Metazoa</taxon>
        <taxon>Ecdysozoa</taxon>
        <taxon>Nematoda</taxon>
        <taxon>Chromadorea</taxon>
        <taxon>Rhabditida</taxon>
        <taxon>Spirurina</taxon>
        <taxon>Gnathostomatomorpha</taxon>
        <taxon>Gnathostomatoidea</taxon>
        <taxon>Gnathostomatidae</taxon>
        <taxon>Gnathostoma</taxon>
    </lineage>
</organism>
<evidence type="ECO:0000256" key="4">
    <source>
        <dbReference type="ARBA" id="ARBA00022989"/>
    </source>
</evidence>
<dbReference type="PANTHER" id="PTHR21355:SF0">
    <property type="entry name" value="G-PROTEIN COUPLED RECEPTOR-ASSOCIATED PROTEIN LMBRD2"/>
    <property type="match status" value="1"/>
</dbReference>
<evidence type="ECO:0000256" key="1">
    <source>
        <dbReference type="ARBA" id="ARBA00004141"/>
    </source>
</evidence>
<comment type="subcellular location">
    <subcellularLocation>
        <location evidence="1">Membrane</location>
        <topology evidence="1">Multi-pass membrane protein</topology>
    </subcellularLocation>
</comment>
<dbReference type="AlphaFoldDB" id="A0ABD6EQH5"/>
<dbReference type="GO" id="GO:0016020">
    <property type="term" value="C:membrane"/>
    <property type="evidence" value="ECO:0007669"/>
    <property type="project" value="UniProtKB-SubCell"/>
</dbReference>
<sequence length="408" mass="47582">MSKFSPDVIESISSCHTSGSSLSFGDLDINYISNEAYLIRLHQRVISTVDNYRRIQAQWVALIRHALYLENVQQAEITQQFCRVEKGVRWSQSFNKLQYCWHVILKRPLCKVLGWISVFLTLIVMWSECTFFIIHPQLSIAAILVHAASRGYHYIYIEACTTLIIFYLCVCAYYTVFRLKIYRYYHLDAHHMTNENSLLFSAILLCRLTPPICLNVLGMIHMDSHITSDAKFGVETQFTMLMGHLDIIPILAEGINIYLPIFIVILCLGTWLRIGTRFLHSLGIEQFFVKDEMTAELIQGGKALVSLERNKIGRASEREKRDQYWAERFARKADASSFDLRNQSLHRSDNEIMSDERRMPLQVREYSDREPIISADEHEEYTTRDGVMHWRHNEMSAFRPPTNMFDDL</sequence>
<keyword evidence="4 6" id="KW-1133">Transmembrane helix</keyword>
<comment type="caution">
    <text evidence="7">The sequence shown here is derived from an EMBL/GenBank/DDBJ whole genome shotgun (WGS) entry which is preliminary data.</text>
</comment>
<evidence type="ECO:0000256" key="2">
    <source>
        <dbReference type="ARBA" id="ARBA00010487"/>
    </source>
</evidence>
<comment type="similarity">
    <text evidence="2">Belongs to the LIMR family.</text>
</comment>
<reference evidence="7 8" key="1">
    <citation type="submission" date="2024-08" db="EMBL/GenBank/DDBJ databases">
        <title>Gnathostoma spinigerum genome.</title>
        <authorList>
            <person name="Gonzalez-Bertolin B."/>
            <person name="Monzon S."/>
            <person name="Zaballos A."/>
            <person name="Jimenez P."/>
            <person name="Dekumyoy P."/>
            <person name="Varona S."/>
            <person name="Cuesta I."/>
            <person name="Sumanam S."/>
            <person name="Adisakwattana P."/>
            <person name="Gasser R.B."/>
            <person name="Hernandez-Gonzalez A."/>
            <person name="Young N.D."/>
            <person name="Perteguer M.J."/>
        </authorList>
    </citation>
    <scope>NUCLEOTIDE SEQUENCE [LARGE SCALE GENOMIC DNA]</scope>
    <source>
        <strain evidence="7">AL3</strain>
        <tissue evidence="7">Liver</tissue>
    </source>
</reference>
<feature type="transmembrane region" description="Helical" evidence="6">
    <location>
        <begin position="198"/>
        <end position="220"/>
    </location>
</feature>
<accession>A0ABD6EQH5</accession>
<keyword evidence="5 6" id="KW-0472">Membrane</keyword>
<dbReference type="EMBL" id="JBGFUD010003997">
    <property type="protein sequence ID" value="MFH4979258.1"/>
    <property type="molecule type" value="Genomic_DNA"/>
</dbReference>
<evidence type="ECO:0000256" key="6">
    <source>
        <dbReference type="SAM" id="Phobius"/>
    </source>
</evidence>
<dbReference type="Pfam" id="PF04791">
    <property type="entry name" value="LMBR1"/>
    <property type="match status" value="1"/>
</dbReference>
<feature type="transmembrane region" description="Helical" evidence="6">
    <location>
        <begin position="112"/>
        <end position="134"/>
    </location>
</feature>
<dbReference type="InterPro" id="IPR051584">
    <property type="entry name" value="GPCR-associated_LMBR1"/>
</dbReference>
<keyword evidence="8" id="KW-1185">Reference proteome</keyword>
<dbReference type="InterPro" id="IPR006876">
    <property type="entry name" value="LMBR1-like_membr_prot"/>
</dbReference>
<dbReference type="PANTHER" id="PTHR21355">
    <property type="entry name" value="G-PROTEIN COUPLED RECEPTOR-ASSOCIATED PROTEIN LMBRD2"/>
    <property type="match status" value="1"/>
</dbReference>
<evidence type="ECO:0000313" key="7">
    <source>
        <dbReference type="EMBL" id="MFH4979258.1"/>
    </source>
</evidence>
<protein>
    <recommendedName>
        <fullName evidence="9">LMBR1 domain-containing protein 2</fullName>
    </recommendedName>
</protein>
<keyword evidence="3 6" id="KW-0812">Transmembrane</keyword>
<feature type="transmembrane region" description="Helical" evidence="6">
    <location>
        <begin position="247"/>
        <end position="272"/>
    </location>
</feature>
<proteinExistence type="inferred from homology"/>
<evidence type="ECO:0000256" key="3">
    <source>
        <dbReference type="ARBA" id="ARBA00022692"/>
    </source>
</evidence>
<evidence type="ECO:0000313" key="8">
    <source>
        <dbReference type="Proteomes" id="UP001608902"/>
    </source>
</evidence>
<gene>
    <name evidence="7" type="ORF">AB6A40_005967</name>
</gene>
<evidence type="ECO:0008006" key="9">
    <source>
        <dbReference type="Google" id="ProtNLM"/>
    </source>
</evidence>
<name>A0ABD6EQH5_9BILA</name>
<dbReference type="Proteomes" id="UP001608902">
    <property type="component" value="Unassembled WGS sequence"/>
</dbReference>
<feature type="transmembrane region" description="Helical" evidence="6">
    <location>
        <begin position="154"/>
        <end position="177"/>
    </location>
</feature>